<gene>
    <name evidence="1" type="ORF">LTS18_001912</name>
</gene>
<reference evidence="1" key="1">
    <citation type="submission" date="2024-09" db="EMBL/GenBank/DDBJ databases">
        <title>Black Yeasts Isolated from many extreme environments.</title>
        <authorList>
            <person name="Coleine C."/>
            <person name="Stajich J.E."/>
            <person name="Selbmann L."/>
        </authorList>
    </citation>
    <scope>NUCLEOTIDE SEQUENCE</scope>
    <source>
        <strain evidence="1">CCFEE 5737</strain>
    </source>
</reference>
<proteinExistence type="predicted"/>
<evidence type="ECO:0000313" key="1">
    <source>
        <dbReference type="EMBL" id="KAK3044199.1"/>
    </source>
</evidence>
<evidence type="ECO:0000313" key="2">
    <source>
        <dbReference type="Proteomes" id="UP001186974"/>
    </source>
</evidence>
<keyword evidence="2" id="KW-1185">Reference proteome</keyword>
<protein>
    <submittedName>
        <fullName evidence="1">Uncharacterized protein</fullName>
    </submittedName>
</protein>
<dbReference type="EMBL" id="JAWDJW010012289">
    <property type="protein sequence ID" value="KAK3044199.1"/>
    <property type="molecule type" value="Genomic_DNA"/>
</dbReference>
<organism evidence="1 2">
    <name type="scientific">Coniosporium uncinatum</name>
    <dbReference type="NCBI Taxonomy" id="93489"/>
    <lineage>
        <taxon>Eukaryota</taxon>
        <taxon>Fungi</taxon>
        <taxon>Dikarya</taxon>
        <taxon>Ascomycota</taxon>
        <taxon>Pezizomycotina</taxon>
        <taxon>Dothideomycetes</taxon>
        <taxon>Dothideomycetes incertae sedis</taxon>
        <taxon>Coniosporium</taxon>
    </lineage>
</organism>
<comment type="caution">
    <text evidence="1">The sequence shown here is derived from an EMBL/GenBank/DDBJ whole genome shotgun (WGS) entry which is preliminary data.</text>
</comment>
<feature type="non-terminal residue" evidence="1">
    <location>
        <position position="304"/>
    </location>
</feature>
<dbReference type="Proteomes" id="UP001186974">
    <property type="component" value="Unassembled WGS sequence"/>
</dbReference>
<sequence length="304" mass="35553">MRKYQLEGLEWLKMLHENGLNGILADEMGLGKTIQTIALLAYLHEVHSYGPYLIVAPLSTTSNWVAEFQKWTPSIPVVLYHGSKEERAEIRRKRFKNPKKPDFPVVVTSYEICMNDRKFLSNNGWEFIIIDEGHRLKNLNCRLIRELQMYRSANRLLITGTPLQNDLTELWSLLHFLMPDIFDTYEQFESWFDFSALKDKQSYDQFLNEERRKNLVSSLHAVLKPFLLRRVKADVEKMMPKKREYVLFAPLTPMQRELYQAILDGSSREYLEGEAERTLSTKSSTNSLKRKAAENASRSITPNK</sequence>
<accession>A0ACC3CT32</accession>
<name>A0ACC3CT32_9PEZI</name>